<dbReference type="PANTHER" id="PTHR48081:SF3">
    <property type="entry name" value="ALPHA_BETA HYDROLASE FOLD-3 DOMAIN-CONTAINING PROTEIN"/>
    <property type="match status" value="1"/>
</dbReference>
<accession>A0AAN6WPP1</accession>
<dbReference type="InterPro" id="IPR001375">
    <property type="entry name" value="Peptidase_S9_cat"/>
</dbReference>
<dbReference type="Pfam" id="PF00326">
    <property type="entry name" value="Peptidase_S9"/>
    <property type="match status" value="1"/>
</dbReference>
<evidence type="ECO:0000313" key="5">
    <source>
        <dbReference type="Proteomes" id="UP001302126"/>
    </source>
</evidence>
<feature type="domain" description="Peptidase S9 prolyl oligopeptidase catalytic" evidence="2">
    <location>
        <begin position="284"/>
        <end position="349"/>
    </location>
</feature>
<dbReference type="Pfam" id="PF20434">
    <property type="entry name" value="BD-FAE"/>
    <property type="match status" value="1"/>
</dbReference>
<proteinExistence type="predicted"/>
<reference evidence="4" key="1">
    <citation type="journal article" date="2023" name="Mol. Phylogenet. Evol.">
        <title>Genome-scale phylogeny and comparative genomics of the fungal order Sordariales.</title>
        <authorList>
            <person name="Hensen N."/>
            <person name="Bonometti L."/>
            <person name="Westerberg I."/>
            <person name="Brannstrom I.O."/>
            <person name="Guillou S."/>
            <person name="Cros-Aarteil S."/>
            <person name="Calhoun S."/>
            <person name="Haridas S."/>
            <person name="Kuo A."/>
            <person name="Mondo S."/>
            <person name="Pangilinan J."/>
            <person name="Riley R."/>
            <person name="LaButti K."/>
            <person name="Andreopoulos B."/>
            <person name="Lipzen A."/>
            <person name="Chen C."/>
            <person name="Yan M."/>
            <person name="Daum C."/>
            <person name="Ng V."/>
            <person name="Clum A."/>
            <person name="Steindorff A."/>
            <person name="Ohm R.A."/>
            <person name="Martin F."/>
            <person name="Silar P."/>
            <person name="Natvig D.O."/>
            <person name="Lalanne C."/>
            <person name="Gautier V."/>
            <person name="Ament-Velasquez S.L."/>
            <person name="Kruys A."/>
            <person name="Hutchinson M.I."/>
            <person name="Powell A.J."/>
            <person name="Barry K."/>
            <person name="Miller A.N."/>
            <person name="Grigoriev I.V."/>
            <person name="Debuchy R."/>
            <person name="Gladieux P."/>
            <person name="Hiltunen Thoren M."/>
            <person name="Johannesson H."/>
        </authorList>
    </citation>
    <scope>NUCLEOTIDE SEQUENCE</scope>
    <source>
        <strain evidence="4">PSN309</strain>
    </source>
</reference>
<dbReference type="PANTHER" id="PTHR48081">
    <property type="entry name" value="AB HYDROLASE SUPERFAMILY PROTEIN C4A8.06C"/>
    <property type="match status" value="1"/>
</dbReference>
<dbReference type="InterPro" id="IPR029058">
    <property type="entry name" value="AB_hydrolase_fold"/>
</dbReference>
<dbReference type="GO" id="GO:0016787">
    <property type="term" value="F:hydrolase activity"/>
    <property type="evidence" value="ECO:0007669"/>
    <property type="project" value="UniProtKB-KW"/>
</dbReference>
<protein>
    <submittedName>
        <fullName evidence="4">Alpha/Beta hydrolase protein</fullName>
    </submittedName>
</protein>
<dbReference type="Proteomes" id="UP001302126">
    <property type="component" value="Unassembled WGS sequence"/>
</dbReference>
<dbReference type="EMBL" id="MU864437">
    <property type="protein sequence ID" value="KAK4185899.1"/>
    <property type="molecule type" value="Genomic_DNA"/>
</dbReference>
<keyword evidence="5" id="KW-1185">Reference proteome</keyword>
<dbReference type="InterPro" id="IPR050300">
    <property type="entry name" value="GDXG_lipolytic_enzyme"/>
</dbReference>
<evidence type="ECO:0000256" key="1">
    <source>
        <dbReference type="ARBA" id="ARBA00022801"/>
    </source>
</evidence>
<feature type="domain" description="BD-FAE-like" evidence="3">
    <location>
        <begin position="46"/>
        <end position="168"/>
    </location>
</feature>
<gene>
    <name evidence="4" type="ORF">QBC35DRAFT_289889</name>
</gene>
<organism evidence="4 5">
    <name type="scientific">Podospora australis</name>
    <dbReference type="NCBI Taxonomy" id="1536484"/>
    <lineage>
        <taxon>Eukaryota</taxon>
        <taxon>Fungi</taxon>
        <taxon>Dikarya</taxon>
        <taxon>Ascomycota</taxon>
        <taxon>Pezizomycotina</taxon>
        <taxon>Sordariomycetes</taxon>
        <taxon>Sordariomycetidae</taxon>
        <taxon>Sordariales</taxon>
        <taxon>Podosporaceae</taxon>
        <taxon>Podospora</taxon>
    </lineage>
</organism>
<sequence length="378" mass="42876">MSTSTPTPSDADSLFNVPQGFTDHSFRSKNGTELSVRVWPADPPVEGPAPFVLWTHGGGWLGGSHFNPLPWMAPGFRSRGYHLVSHNYRLAPQARIDEQLSDCLESVAWLHSNLGSILGRDKVDVDRYVLVGESAGGHLVTLMGVHLTEHPPRAIVDVYGLTDFMSLPAFCPEVPFNRWVPDAENPPPWKGEFSDEELDSMLLDRNPENLLTDACAWNELELIHEDELAKRWATDKLRPTRRIRLQAELHMRRSLNSDMEGLRKGVFHKEEFATIDEFVDFLRKMSPLRVLQDKFEKGTARQYPPTAFLHGSGDDTVLIDHSYRMAELLKKMGVPVVESYEDNEPHVFDFKYTGPNVAGWNIYIQPVLDFVDKYALSH</sequence>
<evidence type="ECO:0000259" key="2">
    <source>
        <dbReference type="Pfam" id="PF00326"/>
    </source>
</evidence>
<name>A0AAN6WPP1_9PEZI</name>
<keyword evidence="1 4" id="KW-0378">Hydrolase</keyword>
<evidence type="ECO:0000313" key="4">
    <source>
        <dbReference type="EMBL" id="KAK4185899.1"/>
    </source>
</evidence>
<dbReference type="AlphaFoldDB" id="A0AAN6WPP1"/>
<evidence type="ECO:0000259" key="3">
    <source>
        <dbReference type="Pfam" id="PF20434"/>
    </source>
</evidence>
<dbReference type="SUPFAM" id="SSF53474">
    <property type="entry name" value="alpha/beta-Hydrolases"/>
    <property type="match status" value="1"/>
</dbReference>
<reference evidence="4" key="2">
    <citation type="submission" date="2023-05" db="EMBL/GenBank/DDBJ databases">
        <authorList>
            <consortium name="Lawrence Berkeley National Laboratory"/>
            <person name="Steindorff A."/>
            <person name="Hensen N."/>
            <person name="Bonometti L."/>
            <person name="Westerberg I."/>
            <person name="Brannstrom I.O."/>
            <person name="Guillou S."/>
            <person name="Cros-Aarteil S."/>
            <person name="Calhoun S."/>
            <person name="Haridas S."/>
            <person name="Kuo A."/>
            <person name="Mondo S."/>
            <person name="Pangilinan J."/>
            <person name="Riley R."/>
            <person name="Labutti K."/>
            <person name="Andreopoulos B."/>
            <person name="Lipzen A."/>
            <person name="Chen C."/>
            <person name="Yanf M."/>
            <person name="Daum C."/>
            <person name="Ng V."/>
            <person name="Clum A."/>
            <person name="Ohm R."/>
            <person name="Martin F."/>
            <person name="Silar P."/>
            <person name="Natvig D."/>
            <person name="Lalanne C."/>
            <person name="Gautier V."/>
            <person name="Ament-Velasquez S.L."/>
            <person name="Kruys A."/>
            <person name="Hutchinson M.I."/>
            <person name="Powell A.J."/>
            <person name="Barry K."/>
            <person name="Miller A.N."/>
            <person name="Grigoriev I.V."/>
            <person name="Debuchy R."/>
            <person name="Gladieux P."/>
            <person name="Thoren M.H."/>
            <person name="Johannesson H."/>
        </authorList>
    </citation>
    <scope>NUCLEOTIDE SEQUENCE</scope>
    <source>
        <strain evidence="4">PSN309</strain>
    </source>
</reference>
<comment type="caution">
    <text evidence="4">The sequence shown here is derived from an EMBL/GenBank/DDBJ whole genome shotgun (WGS) entry which is preliminary data.</text>
</comment>
<dbReference type="InterPro" id="IPR049492">
    <property type="entry name" value="BD-FAE-like_dom"/>
</dbReference>
<dbReference type="Gene3D" id="3.40.50.1820">
    <property type="entry name" value="alpha/beta hydrolase"/>
    <property type="match status" value="1"/>
</dbReference>